<dbReference type="InterPro" id="IPR000836">
    <property type="entry name" value="PRTase_dom"/>
</dbReference>
<dbReference type="InterPro" id="IPR029057">
    <property type="entry name" value="PRTase-like"/>
</dbReference>
<accession>A0A6N9HAY2</accession>
<dbReference type="InterPro" id="IPR005764">
    <property type="entry name" value="Ade_phspho_trans"/>
</dbReference>
<name>A0A6N9HAY2_9MICO</name>
<keyword evidence="9 11" id="KW-0808">Transferase</keyword>
<comment type="function">
    <text evidence="2 11">Catalyzes a salvage reaction resulting in the formation of AMP, that is energically less costly than de novo synthesis.</text>
</comment>
<dbReference type="GO" id="GO:0003999">
    <property type="term" value="F:adenine phosphoribosyltransferase activity"/>
    <property type="evidence" value="ECO:0007669"/>
    <property type="project" value="UniProtKB-UniRule"/>
</dbReference>
<evidence type="ECO:0000256" key="8">
    <source>
        <dbReference type="ARBA" id="ARBA00022676"/>
    </source>
</evidence>
<comment type="caution">
    <text evidence="13">The sequence shown here is derived from an EMBL/GenBank/DDBJ whole genome shotgun (WGS) entry which is preliminary data.</text>
</comment>
<dbReference type="SUPFAM" id="SSF53271">
    <property type="entry name" value="PRTase-like"/>
    <property type="match status" value="1"/>
</dbReference>
<keyword evidence="14" id="KW-1185">Reference proteome</keyword>
<gene>
    <name evidence="11" type="primary">apt</name>
    <name evidence="13" type="ORF">GSY69_12320</name>
</gene>
<evidence type="ECO:0000256" key="9">
    <source>
        <dbReference type="ARBA" id="ARBA00022679"/>
    </source>
</evidence>
<evidence type="ECO:0000256" key="3">
    <source>
        <dbReference type="ARBA" id="ARBA00004496"/>
    </source>
</evidence>
<dbReference type="Pfam" id="PF00156">
    <property type="entry name" value="Pribosyltran"/>
    <property type="match status" value="1"/>
</dbReference>
<dbReference type="GO" id="GO:0002055">
    <property type="term" value="F:adenine binding"/>
    <property type="evidence" value="ECO:0007669"/>
    <property type="project" value="TreeGrafter"/>
</dbReference>
<feature type="domain" description="Phosphoribosyltransferase" evidence="12">
    <location>
        <begin position="46"/>
        <end position="165"/>
    </location>
</feature>
<evidence type="ECO:0000256" key="2">
    <source>
        <dbReference type="ARBA" id="ARBA00003968"/>
    </source>
</evidence>
<protein>
    <recommendedName>
        <fullName evidence="6 11">Adenine phosphoribosyltransferase</fullName>
        <shortName evidence="11">APRT</shortName>
        <ecNumber evidence="6 11">2.4.2.7</ecNumber>
    </recommendedName>
</protein>
<comment type="pathway">
    <text evidence="4 11">Purine metabolism; AMP biosynthesis via salvage pathway; AMP from adenine: step 1/1.</text>
</comment>
<keyword evidence="7 11" id="KW-0963">Cytoplasm</keyword>
<evidence type="ECO:0000259" key="12">
    <source>
        <dbReference type="Pfam" id="PF00156"/>
    </source>
</evidence>
<dbReference type="Gene3D" id="3.40.50.2020">
    <property type="match status" value="1"/>
</dbReference>
<evidence type="ECO:0000256" key="4">
    <source>
        <dbReference type="ARBA" id="ARBA00004659"/>
    </source>
</evidence>
<dbReference type="PANTHER" id="PTHR32315:SF3">
    <property type="entry name" value="ADENINE PHOSPHORIBOSYLTRANSFERASE"/>
    <property type="match status" value="1"/>
</dbReference>
<comment type="subcellular location">
    <subcellularLocation>
        <location evidence="3 11">Cytoplasm</location>
    </subcellularLocation>
</comment>
<dbReference type="Proteomes" id="UP000469215">
    <property type="component" value="Unassembled WGS sequence"/>
</dbReference>
<dbReference type="UniPathway" id="UPA00588">
    <property type="reaction ID" value="UER00646"/>
</dbReference>
<dbReference type="CDD" id="cd06223">
    <property type="entry name" value="PRTases_typeI"/>
    <property type="match status" value="1"/>
</dbReference>
<dbReference type="GO" id="GO:0044209">
    <property type="term" value="P:AMP salvage"/>
    <property type="evidence" value="ECO:0007669"/>
    <property type="project" value="UniProtKB-UniRule"/>
</dbReference>
<evidence type="ECO:0000313" key="14">
    <source>
        <dbReference type="Proteomes" id="UP000469215"/>
    </source>
</evidence>
<dbReference type="NCBIfam" id="NF002636">
    <property type="entry name" value="PRK02304.1-5"/>
    <property type="match status" value="1"/>
</dbReference>
<dbReference type="FunFam" id="3.40.50.2020:FF:000021">
    <property type="entry name" value="Adenine phosphoribosyltransferase"/>
    <property type="match status" value="1"/>
</dbReference>
<evidence type="ECO:0000256" key="5">
    <source>
        <dbReference type="ARBA" id="ARBA00008391"/>
    </source>
</evidence>
<evidence type="ECO:0000256" key="1">
    <source>
        <dbReference type="ARBA" id="ARBA00000868"/>
    </source>
</evidence>
<dbReference type="PANTHER" id="PTHR32315">
    <property type="entry name" value="ADENINE PHOSPHORIBOSYLTRANSFERASE"/>
    <property type="match status" value="1"/>
</dbReference>
<evidence type="ECO:0000256" key="6">
    <source>
        <dbReference type="ARBA" id="ARBA00011893"/>
    </source>
</evidence>
<dbReference type="InterPro" id="IPR050054">
    <property type="entry name" value="UPRTase/APRTase"/>
</dbReference>
<dbReference type="RefSeq" id="WP_160954134.1">
    <property type="nucleotide sequence ID" value="NZ_WWEQ01000071.1"/>
</dbReference>
<keyword evidence="8 11" id="KW-0328">Glycosyltransferase</keyword>
<comment type="catalytic activity">
    <reaction evidence="1 11">
        <text>AMP + diphosphate = 5-phospho-alpha-D-ribose 1-diphosphate + adenine</text>
        <dbReference type="Rhea" id="RHEA:16609"/>
        <dbReference type="ChEBI" id="CHEBI:16708"/>
        <dbReference type="ChEBI" id="CHEBI:33019"/>
        <dbReference type="ChEBI" id="CHEBI:58017"/>
        <dbReference type="ChEBI" id="CHEBI:456215"/>
        <dbReference type="EC" id="2.4.2.7"/>
    </reaction>
</comment>
<proteinExistence type="inferred from homology"/>
<dbReference type="EMBL" id="WWEQ01000071">
    <property type="protein sequence ID" value="MYM20722.1"/>
    <property type="molecule type" value="Genomic_DNA"/>
</dbReference>
<sequence>MTSPELARAASLIRSIPDVPKPGIVFRDVMPLLADARAFAAVIEAMAAPFAGRFDAVAGLEARGFLFAGAIAQATGTGLVPVRKAGRLPRPAARRDYTIEYGEATIEVQDDLPPGARVLIADDVLATGGTVEAACHVLREVGCRVVGATVLFAIPELCGRERIGDIELATVFEG</sequence>
<organism evidence="13 14">
    <name type="scientific">Brevibacterium rongguiense</name>
    <dbReference type="NCBI Taxonomy" id="2695267"/>
    <lineage>
        <taxon>Bacteria</taxon>
        <taxon>Bacillati</taxon>
        <taxon>Actinomycetota</taxon>
        <taxon>Actinomycetes</taxon>
        <taxon>Micrococcales</taxon>
        <taxon>Brevibacteriaceae</taxon>
        <taxon>Brevibacterium</taxon>
    </lineage>
</organism>
<comment type="subunit">
    <text evidence="11">Homodimer.</text>
</comment>
<evidence type="ECO:0000256" key="7">
    <source>
        <dbReference type="ARBA" id="ARBA00022490"/>
    </source>
</evidence>
<evidence type="ECO:0000256" key="11">
    <source>
        <dbReference type="HAMAP-Rule" id="MF_00004"/>
    </source>
</evidence>
<dbReference type="GO" id="GO:0006168">
    <property type="term" value="P:adenine salvage"/>
    <property type="evidence" value="ECO:0007669"/>
    <property type="project" value="InterPro"/>
</dbReference>
<dbReference type="GO" id="GO:0006166">
    <property type="term" value="P:purine ribonucleoside salvage"/>
    <property type="evidence" value="ECO:0007669"/>
    <property type="project" value="UniProtKB-KW"/>
</dbReference>
<evidence type="ECO:0000313" key="13">
    <source>
        <dbReference type="EMBL" id="MYM20722.1"/>
    </source>
</evidence>
<comment type="similarity">
    <text evidence="5 11">Belongs to the purine/pyrimidine phosphoribosyltransferase family.</text>
</comment>
<dbReference type="AlphaFoldDB" id="A0A6N9HAY2"/>
<dbReference type="HAMAP" id="MF_00004">
    <property type="entry name" value="Aden_phosphoribosyltr"/>
    <property type="match status" value="1"/>
</dbReference>
<keyword evidence="10 11" id="KW-0660">Purine salvage</keyword>
<dbReference type="NCBIfam" id="NF002634">
    <property type="entry name" value="PRK02304.1-3"/>
    <property type="match status" value="1"/>
</dbReference>
<reference evidence="13 14" key="1">
    <citation type="submission" date="2020-01" db="EMBL/GenBank/DDBJ databases">
        <authorList>
            <person name="Deng T."/>
        </authorList>
    </citation>
    <scope>NUCLEOTIDE SEQUENCE [LARGE SCALE GENOMIC DNA]</scope>
    <source>
        <strain evidence="13 14">5221</strain>
    </source>
</reference>
<evidence type="ECO:0000256" key="10">
    <source>
        <dbReference type="ARBA" id="ARBA00022726"/>
    </source>
</evidence>
<dbReference type="EC" id="2.4.2.7" evidence="6 11"/>
<dbReference type="GO" id="GO:0016208">
    <property type="term" value="F:AMP binding"/>
    <property type="evidence" value="ECO:0007669"/>
    <property type="project" value="TreeGrafter"/>
</dbReference>
<dbReference type="GO" id="GO:0005737">
    <property type="term" value="C:cytoplasm"/>
    <property type="evidence" value="ECO:0007669"/>
    <property type="project" value="UniProtKB-SubCell"/>
</dbReference>